<proteinExistence type="inferred from homology"/>
<dbReference type="PANTHER" id="PTHR31609:SF1">
    <property type="entry name" value="CARBOHYDRATE DEACETYLASE"/>
    <property type="match status" value="1"/>
</dbReference>
<evidence type="ECO:0000256" key="3">
    <source>
        <dbReference type="ARBA" id="ARBA00008843"/>
    </source>
</evidence>
<gene>
    <name evidence="9" type="ORF">CSSPJE1EN1_LOCUS28012</name>
</gene>
<evidence type="ECO:0000256" key="1">
    <source>
        <dbReference type="ARBA" id="ARBA00001946"/>
    </source>
</evidence>
<dbReference type="Gene3D" id="3.20.20.370">
    <property type="entry name" value="Glycoside hydrolase/deacetylase"/>
    <property type="match status" value="1"/>
</dbReference>
<keyword evidence="7" id="KW-0460">Magnesium</keyword>
<comment type="cofactor">
    <cofactor evidence="1">
        <name>Mg(2+)</name>
        <dbReference type="ChEBI" id="CHEBI:18420"/>
    </cofactor>
</comment>
<dbReference type="Pfam" id="PF04794">
    <property type="entry name" value="YdjC"/>
    <property type="match status" value="1"/>
</dbReference>
<reference evidence="9" key="1">
    <citation type="submission" date="2024-02" db="EMBL/GenBank/DDBJ databases">
        <authorList>
            <consortium name="ELIXIR-Norway"/>
            <consortium name="Elixir Norway"/>
        </authorList>
    </citation>
    <scope>NUCLEOTIDE SEQUENCE</scope>
</reference>
<dbReference type="SUPFAM" id="SSF88713">
    <property type="entry name" value="Glycoside hydrolase/deacetylase"/>
    <property type="match status" value="1"/>
</dbReference>
<dbReference type="PANTHER" id="PTHR31609">
    <property type="entry name" value="YDJC DEACETYLASE FAMILY MEMBER"/>
    <property type="match status" value="1"/>
</dbReference>
<dbReference type="EMBL" id="CAXAQS010000680">
    <property type="protein sequence ID" value="CAK9252634.1"/>
    <property type="molecule type" value="Genomic_DNA"/>
</dbReference>
<accession>A0ABP0VDW3</accession>
<evidence type="ECO:0000313" key="10">
    <source>
        <dbReference type="Proteomes" id="UP001497444"/>
    </source>
</evidence>
<comment type="caution">
    <text evidence="9">The sequence shown here is derived from an EMBL/GenBank/DDBJ whole genome shotgun (WGS) entry which is preliminary data.</text>
</comment>
<organism evidence="9 10">
    <name type="scientific">Sphagnum jensenii</name>
    <dbReference type="NCBI Taxonomy" id="128206"/>
    <lineage>
        <taxon>Eukaryota</taxon>
        <taxon>Viridiplantae</taxon>
        <taxon>Streptophyta</taxon>
        <taxon>Embryophyta</taxon>
        <taxon>Bryophyta</taxon>
        <taxon>Sphagnophytina</taxon>
        <taxon>Sphagnopsida</taxon>
        <taxon>Sphagnales</taxon>
        <taxon>Sphagnaceae</taxon>
        <taxon>Sphagnum</taxon>
    </lineage>
</organism>
<keyword evidence="8" id="KW-0119">Carbohydrate metabolism</keyword>
<comment type="similarity">
    <text evidence="3">Belongs to the YdjC deacetylase family.</text>
</comment>
<comment type="function">
    <text evidence="2">Probably catalyzes the deacetylation of acetylated carbohydrates an important step in the degradation of oligosaccharides.</text>
</comment>
<evidence type="ECO:0000256" key="5">
    <source>
        <dbReference type="ARBA" id="ARBA00022723"/>
    </source>
</evidence>
<name>A0ABP0VDW3_9BRYO</name>
<keyword evidence="10" id="KW-1185">Reference proteome</keyword>
<dbReference type="Proteomes" id="UP001497444">
    <property type="component" value="Unassembled WGS sequence"/>
</dbReference>
<evidence type="ECO:0000256" key="4">
    <source>
        <dbReference type="ARBA" id="ARBA00018477"/>
    </source>
</evidence>
<keyword evidence="5" id="KW-0479">Metal-binding</keyword>
<dbReference type="InterPro" id="IPR011330">
    <property type="entry name" value="Glyco_hydro/deAcase_b/a-brl"/>
</dbReference>
<protein>
    <recommendedName>
        <fullName evidence="4">Carbohydrate deacetylase</fullName>
    </recommendedName>
</protein>
<evidence type="ECO:0000256" key="6">
    <source>
        <dbReference type="ARBA" id="ARBA00022801"/>
    </source>
</evidence>
<keyword evidence="6" id="KW-0378">Hydrolase</keyword>
<dbReference type="InterPro" id="IPR006879">
    <property type="entry name" value="YdjC-like"/>
</dbReference>
<evidence type="ECO:0000256" key="7">
    <source>
        <dbReference type="ARBA" id="ARBA00022842"/>
    </source>
</evidence>
<evidence type="ECO:0000313" key="9">
    <source>
        <dbReference type="EMBL" id="CAK9252634.1"/>
    </source>
</evidence>
<evidence type="ECO:0000256" key="2">
    <source>
        <dbReference type="ARBA" id="ARBA00003451"/>
    </source>
</evidence>
<evidence type="ECO:0000256" key="8">
    <source>
        <dbReference type="ARBA" id="ARBA00023277"/>
    </source>
</evidence>
<sequence>MHHKKPILPPHEIPTLVDEAGNFKSKDDKGWINPDEIAKEWEQQILRTAEAIGAKPTHIDTHHGRHRIPELTPIYLKLAAKYGIPVRGGEYIGQVDGSSQGVRSSSFCTSKWTGQNQGIESLKETIQENSGLAKDGVLEVVTHPGFCDDELIASSSWNIVRENDHNVLMDLAKDGWLKQMGFNLVRYPDMAIPASHAPHV</sequence>